<name>A0A4S8RC77_9HELO</name>
<dbReference type="InterPro" id="IPR000210">
    <property type="entry name" value="BTB/POZ_dom"/>
</dbReference>
<feature type="region of interest" description="Disordered" evidence="1">
    <location>
        <begin position="1"/>
        <end position="21"/>
    </location>
</feature>
<dbReference type="PROSITE" id="PS50097">
    <property type="entry name" value="BTB"/>
    <property type="match status" value="1"/>
</dbReference>
<accession>A0A4S8RC77</accession>
<dbReference type="PANTHER" id="PTHR47843:SF2">
    <property type="entry name" value="BTB DOMAIN-CONTAINING PROTEIN"/>
    <property type="match status" value="1"/>
</dbReference>
<dbReference type="AlphaFoldDB" id="A0A4S8RC77"/>
<evidence type="ECO:0000259" key="2">
    <source>
        <dbReference type="PROSITE" id="PS50097"/>
    </source>
</evidence>
<dbReference type="Gene3D" id="3.30.710.10">
    <property type="entry name" value="Potassium Channel Kv1.1, Chain A"/>
    <property type="match status" value="1"/>
</dbReference>
<evidence type="ECO:0000256" key="1">
    <source>
        <dbReference type="SAM" id="MobiDB-lite"/>
    </source>
</evidence>
<dbReference type="InterPro" id="IPR011333">
    <property type="entry name" value="SKP1/BTB/POZ_sf"/>
</dbReference>
<gene>
    <name evidence="3" type="ORF">BGAL_0009g00200</name>
</gene>
<evidence type="ECO:0000313" key="3">
    <source>
        <dbReference type="EMBL" id="THV55370.1"/>
    </source>
</evidence>
<comment type="caution">
    <text evidence="3">The sequence shown here is derived from an EMBL/GenBank/DDBJ whole genome shotgun (WGS) entry which is preliminary data.</text>
</comment>
<dbReference type="EMBL" id="PQXL01000009">
    <property type="protein sequence ID" value="THV55370.1"/>
    <property type="molecule type" value="Genomic_DNA"/>
</dbReference>
<dbReference type="SMART" id="SM00225">
    <property type="entry name" value="BTB"/>
    <property type="match status" value="1"/>
</dbReference>
<keyword evidence="4" id="KW-1185">Reference proteome</keyword>
<sequence>MSSCRRSTRRKIANGANPSPISTQSKHFSKFLGDEIITFRVGDELKPIQVHKNVICEKLEVFDAMLRGNFSETTSKVIDLPEDNFAAFELLVEWCYTNRINMADENTSYSSVNVRVELYCLAHKYCALVLQDFVTNYLITWFRIKDGLVRLVQPQWIARIEETFSASYDELGGIEELPGPLRYFIRFLNSMVVLASQPKSSEVAKIYLEPFPPEQLEHWGSLFPGVPVAKNHKINPMISEPQIIENWNSSSTTCCEYHNHVSSKILECPVFKEIKGTSKYSPDAFVVVANFKRKLGSMKVLERIKNNRKVTTELLRLTDEINMKGTPFNAAQASAGLLELFYLGVFTFEDGQDDARTIEFKEGMGIQQL</sequence>
<proteinExistence type="predicted"/>
<organism evidence="3 4">
    <name type="scientific">Botrytis galanthina</name>
    <dbReference type="NCBI Taxonomy" id="278940"/>
    <lineage>
        <taxon>Eukaryota</taxon>
        <taxon>Fungi</taxon>
        <taxon>Dikarya</taxon>
        <taxon>Ascomycota</taxon>
        <taxon>Pezizomycotina</taxon>
        <taxon>Leotiomycetes</taxon>
        <taxon>Helotiales</taxon>
        <taxon>Sclerotiniaceae</taxon>
        <taxon>Botrytis</taxon>
    </lineage>
</organism>
<dbReference type="PANTHER" id="PTHR47843">
    <property type="entry name" value="BTB DOMAIN-CONTAINING PROTEIN-RELATED"/>
    <property type="match status" value="1"/>
</dbReference>
<dbReference type="OrthoDB" id="6359816at2759"/>
<protein>
    <recommendedName>
        <fullName evidence="2">BTB domain-containing protein</fullName>
    </recommendedName>
</protein>
<evidence type="ECO:0000313" key="4">
    <source>
        <dbReference type="Proteomes" id="UP000308671"/>
    </source>
</evidence>
<dbReference type="Proteomes" id="UP000308671">
    <property type="component" value="Unassembled WGS sequence"/>
</dbReference>
<dbReference type="CDD" id="cd18186">
    <property type="entry name" value="BTB_POZ_ZBTB_KLHL-like"/>
    <property type="match status" value="1"/>
</dbReference>
<feature type="domain" description="BTB" evidence="2">
    <location>
        <begin position="33"/>
        <end position="104"/>
    </location>
</feature>
<dbReference type="Pfam" id="PF00651">
    <property type="entry name" value="BTB"/>
    <property type="match status" value="1"/>
</dbReference>
<dbReference type="SUPFAM" id="SSF54695">
    <property type="entry name" value="POZ domain"/>
    <property type="match status" value="1"/>
</dbReference>
<reference evidence="3 4" key="1">
    <citation type="submission" date="2017-12" db="EMBL/GenBank/DDBJ databases">
        <title>Comparative genomics of Botrytis spp.</title>
        <authorList>
            <person name="Valero-Jimenez C.A."/>
            <person name="Tapia P."/>
            <person name="Veloso J."/>
            <person name="Silva-Moreno E."/>
            <person name="Staats M."/>
            <person name="Valdes J.H."/>
            <person name="Van Kan J.A.L."/>
        </authorList>
    </citation>
    <scope>NUCLEOTIDE SEQUENCE [LARGE SCALE GENOMIC DNA]</scope>
    <source>
        <strain evidence="3 4">MUCL435</strain>
    </source>
</reference>
<feature type="compositionally biased region" description="Basic residues" evidence="1">
    <location>
        <begin position="1"/>
        <end position="12"/>
    </location>
</feature>